<dbReference type="PROSITE" id="PS51059">
    <property type="entry name" value="PARP_CATALYTIC"/>
    <property type="match status" value="1"/>
</dbReference>
<dbReference type="SUPFAM" id="SSF47587">
    <property type="entry name" value="Domain of poly(ADP-ribose) polymerase"/>
    <property type="match status" value="1"/>
</dbReference>
<dbReference type="Pfam" id="PF00644">
    <property type="entry name" value="PARP"/>
    <property type="match status" value="1"/>
</dbReference>
<dbReference type="PaxDb" id="2903-EOD10377"/>
<dbReference type="SUPFAM" id="SSF57716">
    <property type="entry name" value="Glucocorticoid receptor-like (DNA-binding domain)"/>
    <property type="match status" value="1"/>
</dbReference>
<evidence type="ECO:0000256" key="1">
    <source>
        <dbReference type="ARBA" id="ARBA00004123"/>
    </source>
</evidence>
<dbReference type="GeneID" id="17256532"/>
<dbReference type="GO" id="GO:1990404">
    <property type="term" value="F:NAD+-protein mono-ADP-ribosyltransferase activity"/>
    <property type="evidence" value="ECO:0007669"/>
    <property type="project" value="TreeGrafter"/>
</dbReference>
<evidence type="ECO:0000256" key="13">
    <source>
        <dbReference type="RuleBase" id="RU362114"/>
    </source>
</evidence>
<evidence type="ECO:0000313" key="18">
    <source>
        <dbReference type="EnsemblProtists" id="EOD10377"/>
    </source>
</evidence>
<dbReference type="InterPro" id="IPR050800">
    <property type="entry name" value="ARTD/PARP"/>
</dbReference>
<feature type="domain" description="PARP catalytic" evidence="16">
    <location>
        <begin position="501"/>
        <end position="740"/>
    </location>
</feature>
<feature type="region of interest" description="Disordered" evidence="14">
    <location>
        <begin position="350"/>
        <end position="370"/>
    </location>
</feature>
<dbReference type="InterPro" id="IPR004102">
    <property type="entry name" value="Poly(ADP-ribose)pol_reg_dom"/>
</dbReference>
<evidence type="ECO:0000259" key="17">
    <source>
        <dbReference type="PROSITE" id="PS51060"/>
    </source>
</evidence>
<dbReference type="AlphaFoldDB" id="A0A0D3IGJ2"/>
<dbReference type="GO" id="GO:0070212">
    <property type="term" value="P:protein poly-ADP-ribosylation"/>
    <property type="evidence" value="ECO:0007669"/>
    <property type="project" value="TreeGrafter"/>
</dbReference>
<dbReference type="Pfam" id="PF02877">
    <property type="entry name" value="PARP_reg"/>
    <property type="match status" value="1"/>
</dbReference>
<dbReference type="SUPFAM" id="SSF56399">
    <property type="entry name" value="ADP-ribosylation"/>
    <property type="match status" value="1"/>
</dbReference>
<organism evidence="18 19">
    <name type="scientific">Emiliania huxleyi (strain CCMP1516)</name>
    <dbReference type="NCBI Taxonomy" id="280463"/>
    <lineage>
        <taxon>Eukaryota</taxon>
        <taxon>Haptista</taxon>
        <taxon>Haptophyta</taxon>
        <taxon>Prymnesiophyceae</taxon>
        <taxon>Isochrysidales</taxon>
        <taxon>Noelaerhabdaceae</taxon>
        <taxon>Emiliania</taxon>
    </lineage>
</organism>
<dbReference type="SMART" id="SM01336">
    <property type="entry name" value="zf-PARP"/>
    <property type="match status" value="1"/>
</dbReference>
<dbReference type="InterPro" id="IPR036930">
    <property type="entry name" value="WGR_dom_sf"/>
</dbReference>
<dbReference type="GO" id="GO:0016779">
    <property type="term" value="F:nucleotidyltransferase activity"/>
    <property type="evidence" value="ECO:0007669"/>
    <property type="project" value="UniProtKB-KW"/>
</dbReference>
<evidence type="ECO:0000259" key="16">
    <source>
        <dbReference type="PROSITE" id="PS51059"/>
    </source>
</evidence>
<dbReference type="Pfam" id="PF00645">
    <property type="entry name" value="zf-PARP"/>
    <property type="match status" value="1"/>
</dbReference>
<evidence type="ECO:0000256" key="8">
    <source>
        <dbReference type="ARBA" id="ARBA00022833"/>
    </source>
</evidence>
<name>A0A0D3IGJ2_EMIH1</name>
<dbReference type="PANTHER" id="PTHR10459:SF60">
    <property type="entry name" value="POLY [ADP-RIBOSE] POLYMERASE 2"/>
    <property type="match status" value="1"/>
</dbReference>
<comment type="subcellular location">
    <subcellularLocation>
        <location evidence="1">Nucleus</location>
    </subcellularLocation>
</comment>
<reference evidence="18" key="2">
    <citation type="submission" date="2024-10" db="UniProtKB">
        <authorList>
            <consortium name="EnsemblProtists"/>
        </authorList>
    </citation>
    <scope>IDENTIFICATION</scope>
</reference>
<dbReference type="KEGG" id="ehx:EMIHUDRAFT_459854"/>
<evidence type="ECO:0000256" key="5">
    <source>
        <dbReference type="ARBA" id="ARBA00022723"/>
    </source>
</evidence>
<evidence type="ECO:0000256" key="3">
    <source>
        <dbReference type="ARBA" id="ARBA00022679"/>
    </source>
</evidence>
<dbReference type="PROSITE" id="PS50064">
    <property type="entry name" value="ZF_PARP_2"/>
    <property type="match status" value="1"/>
</dbReference>
<dbReference type="PROSITE" id="PS52007">
    <property type="entry name" value="PADR1"/>
    <property type="match status" value="1"/>
</dbReference>
<dbReference type="GO" id="GO:0003950">
    <property type="term" value="F:NAD+ poly-ADP-ribosyltransferase activity"/>
    <property type="evidence" value="ECO:0007669"/>
    <property type="project" value="UniProtKB-UniRule"/>
</dbReference>
<evidence type="ECO:0000256" key="10">
    <source>
        <dbReference type="ARBA" id="ARBA00023242"/>
    </source>
</evidence>
<keyword evidence="6" id="KW-0013">ADP-ribosylation</keyword>
<keyword evidence="9 13" id="KW-0520">NAD</keyword>
<dbReference type="SUPFAM" id="SSF142921">
    <property type="entry name" value="WGR domain-like"/>
    <property type="match status" value="1"/>
</dbReference>
<keyword evidence="7" id="KW-0863">Zinc-finger</keyword>
<keyword evidence="5" id="KW-0479">Metal-binding</keyword>
<dbReference type="InterPro" id="IPR036957">
    <property type="entry name" value="Znf_PARP_sf"/>
</dbReference>
<keyword evidence="4" id="KW-0548">Nucleotidyltransferase</keyword>
<dbReference type="RefSeq" id="XP_005762806.1">
    <property type="nucleotide sequence ID" value="XM_005762749.1"/>
</dbReference>
<dbReference type="GO" id="GO:0006302">
    <property type="term" value="P:double-strand break repair"/>
    <property type="evidence" value="ECO:0007669"/>
    <property type="project" value="TreeGrafter"/>
</dbReference>
<dbReference type="GO" id="GO:0003677">
    <property type="term" value="F:DNA binding"/>
    <property type="evidence" value="ECO:0007669"/>
    <property type="project" value="InterPro"/>
</dbReference>
<dbReference type="PANTHER" id="PTHR10459">
    <property type="entry name" value="DNA LIGASE"/>
    <property type="match status" value="1"/>
</dbReference>
<evidence type="ECO:0000256" key="7">
    <source>
        <dbReference type="ARBA" id="ARBA00022771"/>
    </source>
</evidence>
<evidence type="ECO:0000256" key="14">
    <source>
        <dbReference type="SAM" id="MobiDB-lite"/>
    </source>
</evidence>
<proteinExistence type="inferred from homology"/>
<evidence type="ECO:0000313" key="19">
    <source>
        <dbReference type="Proteomes" id="UP000013827"/>
    </source>
</evidence>
<evidence type="ECO:0000256" key="6">
    <source>
        <dbReference type="ARBA" id="ARBA00022765"/>
    </source>
</evidence>
<reference evidence="19" key="1">
    <citation type="journal article" date="2013" name="Nature">
        <title>Pan genome of the phytoplankton Emiliania underpins its global distribution.</title>
        <authorList>
            <person name="Read B.A."/>
            <person name="Kegel J."/>
            <person name="Klute M.J."/>
            <person name="Kuo A."/>
            <person name="Lefebvre S.C."/>
            <person name="Maumus F."/>
            <person name="Mayer C."/>
            <person name="Miller J."/>
            <person name="Monier A."/>
            <person name="Salamov A."/>
            <person name="Young J."/>
            <person name="Aguilar M."/>
            <person name="Claverie J.M."/>
            <person name="Frickenhaus S."/>
            <person name="Gonzalez K."/>
            <person name="Herman E.K."/>
            <person name="Lin Y.C."/>
            <person name="Napier J."/>
            <person name="Ogata H."/>
            <person name="Sarno A.F."/>
            <person name="Shmutz J."/>
            <person name="Schroeder D."/>
            <person name="de Vargas C."/>
            <person name="Verret F."/>
            <person name="von Dassow P."/>
            <person name="Valentin K."/>
            <person name="Van de Peer Y."/>
            <person name="Wheeler G."/>
            <person name="Dacks J.B."/>
            <person name="Delwiche C.F."/>
            <person name="Dyhrman S.T."/>
            <person name="Glockner G."/>
            <person name="John U."/>
            <person name="Richards T."/>
            <person name="Worden A.Z."/>
            <person name="Zhang X."/>
            <person name="Grigoriev I.V."/>
            <person name="Allen A.E."/>
            <person name="Bidle K."/>
            <person name="Borodovsky M."/>
            <person name="Bowler C."/>
            <person name="Brownlee C."/>
            <person name="Cock J.M."/>
            <person name="Elias M."/>
            <person name="Gladyshev V.N."/>
            <person name="Groth M."/>
            <person name="Guda C."/>
            <person name="Hadaegh A."/>
            <person name="Iglesias-Rodriguez M.D."/>
            <person name="Jenkins J."/>
            <person name="Jones B.M."/>
            <person name="Lawson T."/>
            <person name="Leese F."/>
            <person name="Lindquist E."/>
            <person name="Lobanov A."/>
            <person name="Lomsadze A."/>
            <person name="Malik S.B."/>
            <person name="Marsh M.E."/>
            <person name="Mackinder L."/>
            <person name="Mock T."/>
            <person name="Mueller-Roeber B."/>
            <person name="Pagarete A."/>
            <person name="Parker M."/>
            <person name="Probert I."/>
            <person name="Quesneville H."/>
            <person name="Raines C."/>
            <person name="Rensing S.A."/>
            <person name="Riano-Pachon D.M."/>
            <person name="Richier S."/>
            <person name="Rokitta S."/>
            <person name="Shiraiwa Y."/>
            <person name="Soanes D.M."/>
            <person name="van der Giezen M."/>
            <person name="Wahlund T.M."/>
            <person name="Williams B."/>
            <person name="Wilson W."/>
            <person name="Wolfe G."/>
            <person name="Wurch L.L."/>
        </authorList>
    </citation>
    <scope>NUCLEOTIDE SEQUENCE</scope>
</reference>
<dbReference type="Proteomes" id="UP000013827">
    <property type="component" value="Unassembled WGS sequence"/>
</dbReference>
<dbReference type="Gene3D" id="3.30.1740.10">
    <property type="entry name" value="Zinc finger, PARP-type"/>
    <property type="match status" value="1"/>
</dbReference>
<evidence type="ECO:0000256" key="9">
    <source>
        <dbReference type="ARBA" id="ARBA00023027"/>
    </source>
</evidence>
<dbReference type="EC" id="2.4.2.-" evidence="13"/>
<evidence type="ECO:0000256" key="11">
    <source>
        <dbReference type="ARBA" id="ARBA00024347"/>
    </source>
</evidence>
<dbReference type="GO" id="GO:0008270">
    <property type="term" value="F:zinc ion binding"/>
    <property type="evidence" value="ECO:0007669"/>
    <property type="project" value="UniProtKB-KW"/>
</dbReference>
<dbReference type="CDD" id="cd01437">
    <property type="entry name" value="parp_like"/>
    <property type="match status" value="1"/>
</dbReference>
<keyword evidence="10" id="KW-0539">Nucleus</keyword>
<dbReference type="EnsemblProtists" id="EOD10377">
    <property type="protein sequence ID" value="EOD10377"/>
    <property type="gene ID" value="EMIHUDRAFT_459854"/>
</dbReference>
<dbReference type="Gene3D" id="3.90.228.10">
    <property type="match status" value="1"/>
</dbReference>
<comment type="catalytic activity">
    <reaction evidence="12">
        <text>NAD(+) + (ADP-D-ribosyl)n-acceptor = nicotinamide + (ADP-D-ribosyl)n+1-acceptor + H(+).</text>
        <dbReference type="EC" id="2.4.2.30"/>
    </reaction>
</comment>
<keyword evidence="19" id="KW-1185">Reference proteome</keyword>
<evidence type="ECO:0000256" key="12">
    <source>
        <dbReference type="ARBA" id="ARBA00033987"/>
    </source>
</evidence>
<evidence type="ECO:0000256" key="2">
    <source>
        <dbReference type="ARBA" id="ARBA00022676"/>
    </source>
</evidence>
<dbReference type="STRING" id="2903.R1BLE3"/>
<dbReference type="eggNOG" id="KOG1037">
    <property type="taxonomic scope" value="Eukaryota"/>
</dbReference>
<dbReference type="PROSITE" id="PS51060">
    <property type="entry name" value="PARP_ALPHA_HD"/>
    <property type="match status" value="1"/>
</dbReference>
<dbReference type="InterPro" id="IPR001510">
    <property type="entry name" value="Znf_PARP"/>
</dbReference>
<evidence type="ECO:0000259" key="15">
    <source>
        <dbReference type="PROSITE" id="PS50064"/>
    </source>
</evidence>
<dbReference type="Gene3D" id="3.90.640.80">
    <property type="match status" value="1"/>
</dbReference>
<dbReference type="Gene3D" id="1.20.142.10">
    <property type="entry name" value="Poly(ADP-ribose) polymerase, regulatory domain"/>
    <property type="match status" value="1"/>
</dbReference>
<dbReference type="GO" id="GO:0005730">
    <property type="term" value="C:nucleolus"/>
    <property type="evidence" value="ECO:0007669"/>
    <property type="project" value="TreeGrafter"/>
</dbReference>
<feature type="domain" description="PARP alpha-helical" evidence="17">
    <location>
        <begin position="369"/>
        <end position="492"/>
    </location>
</feature>
<sequence>MSYGGDDSSIPDKLRLDYAPTSRASCKGCGRGIGQGEVRCGVKVRSQWHDGFDMHFHHVACAPKASGPGAFKGVQRLRWADQAALADALKMPLDESKPAVKKAKRLNELVWGVVDKVASVPKKQLREALEENDRFITDKMSPAELAYMIGDSLVSGLLPPCPFCECNALVGEGGMIRCAGFAAGTTSCRFSLVLDSVFDEPLGSEEMRGRTKRAGVFEPTQPLARALKDWSPPKDAPPFHGDLHGDIDSGDDEELDGSCDAKYAWHSVLNAVDLADGTNKYYKMQLLQTGSSRRQEQVGARLPQLGRAKKEFREQFKKLAKCDFEWCEPPVQHPSGYAVTLLPGQLSDEATGEAAAGGGGKSASGSAMGSSLPPPVARFVSLIGDKKMMAAQLQEMHVDLEKMPLGSISTAQIKRGYEALTRVATQLQTPAADGDEQKHRLLTLTTHFYTTIPHKFGLDEVPPVIDSLPMLKDKLDMVEALLQVQESQKLSKSLGPAAEQHPLDAMYAQLQCGLAPASEAEHEMVRRYAANTHGSTHDTYKINVKDVLAVSRAAEQPGFKASLANRQLLWHGSRLTNWAGILSQGLRIAPPEAPVTGYMFGKGVYFADMSSKSANYCGATSANPTAVLLLCDVALGSQYERLNAEYEAAESCKKAGKASTWGVGKFAPADGGASSIEGGAIRVPMGEAGDSEYMKANFARLQKAEGGKARAALLYNEYIVYDVSQIQMKYVVVCELEFDG</sequence>
<comment type="similarity">
    <text evidence="11">Belongs to the ARTD/PARP family.</text>
</comment>
<protein>
    <recommendedName>
        <fullName evidence="13">Poly [ADP-ribose] polymerase</fullName>
        <shortName evidence="13">PARP</shortName>
        <ecNumber evidence="13">2.4.2.-</ecNumber>
    </recommendedName>
</protein>
<dbReference type="InterPro" id="IPR036616">
    <property type="entry name" value="Poly(ADP-ribose)pol_reg_dom_sf"/>
</dbReference>
<feature type="domain" description="PARP-type" evidence="15">
    <location>
        <begin position="14"/>
        <end position="89"/>
    </location>
</feature>
<keyword evidence="8" id="KW-0862">Zinc</keyword>
<dbReference type="InterPro" id="IPR012317">
    <property type="entry name" value="Poly(ADP-ribose)pol_cat_dom"/>
</dbReference>
<dbReference type="HOGENOM" id="CLU_375287_0_0_1"/>
<dbReference type="FunFam" id="3.90.228.10:FF:000002">
    <property type="entry name" value="Poly [ADP-ribose] polymerase"/>
    <property type="match status" value="1"/>
</dbReference>
<keyword evidence="3 13" id="KW-0808">Transferase</keyword>
<keyword evidence="2 13" id="KW-0328">Glycosyltransferase</keyword>
<accession>A0A0D3IGJ2</accession>
<evidence type="ECO:0000256" key="4">
    <source>
        <dbReference type="ARBA" id="ARBA00022695"/>
    </source>
</evidence>